<organism evidence="2 3">
    <name type="scientific">Desulfovibrio desulfuricans</name>
    <dbReference type="NCBI Taxonomy" id="876"/>
    <lineage>
        <taxon>Bacteria</taxon>
        <taxon>Pseudomonadati</taxon>
        <taxon>Thermodesulfobacteriota</taxon>
        <taxon>Desulfovibrionia</taxon>
        <taxon>Desulfovibrionales</taxon>
        <taxon>Desulfovibrionaceae</taxon>
        <taxon>Desulfovibrio</taxon>
    </lineage>
</organism>
<dbReference type="Gene3D" id="3.40.50.300">
    <property type="entry name" value="P-loop containing nucleotide triphosphate hydrolases"/>
    <property type="match status" value="1"/>
</dbReference>
<sequence length="528" mass="61578">MCSKSWIDTSTLDMRSEGIKQIVNETNIALDVFNENHFACEEGGKFFIYTETKDEDGNFKLTRLSYKDFAFRYNCNDIYVPSGKNGNPFIKKGIGSYWMSCPQKRTYNGIIFNPKSTNSDFYNLWTGFKIDSSSDGAFPHIEKHLKEVWCNGDEEYYAYLIKWFAHLVQYPYEKPGVALVIKGEKGTGKTGFISKLADMILKEHYMLVSSSRDIYGHFNAQQYGKLLITFDEAIWNGDKGMEGRLKSLITDLNILVEKKGMDAEITKNYARYILLTNEKFTVPATYDERRFCALRISNKYKQDTEYFSELYDAMDQGEIASFFGFLSRHKFNKNDVFTPPATRALFEDVLENMDFFDNWLFNLIDDYAIKYKTSELIYDIGSVETISFGRFVRTKTLFENFRDAKERSGRYSSIFTQTKFTQKLTNKKDGSYNFQYGKHEGHNCIFLPTIEDAKRIFEKKYTCIVDWTEFNEKGNIPEYDTFIKMLKENFRSRSCKKNAIKTAHSMYKDKQFTEEFGHMLGIDNSNVA</sequence>
<dbReference type="RefSeq" id="WP_136400849.1">
    <property type="nucleotide sequence ID" value="NZ_CP036295.1"/>
</dbReference>
<protein>
    <recommendedName>
        <fullName evidence="1">NrS-1 polymerase-like helicase domain-containing protein</fullName>
    </recommendedName>
</protein>
<evidence type="ECO:0000313" key="2">
    <source>
        <dbReference type="EMBL" id="QCC86799.1"/>
    </source>
</evidence>
<dbReference type="InterPro" id="IPR027417">
    <property type="entry name" value="P-loop_NTPase"/>
</dbReference>
<dbReference type="OrthoDB" id="8215052at2"/>
<dbReference type="Pfam" id="PF19263">
    <property type="entry name" value="DUF5906"/>
    <property type="match status" value="1"/>
</dbReference>
<dbReference type="SUPFAM" id="SSF52540">
    <property type="entry name" value="P-loop containing nucleoside triphosphate hydrolases"/>
    <property type="match status" value="1"/>
</dbReference>
<dbReference type="AlphaFoldDB" id="A0A4P7UKM3"/>
<dbReference type="InterPro" id="IPR045455">
    <property type="entry name" value="NrS-1_pol-like_helicase"/>
</dbReference>
<evidence type="ECO:0000313" key="3">
    <source>
        <dbReference type="Proteomes" id="UP000297065"/>
    </source>
</evidence>
<dbReference type="Proteomes" id="UP000297065">
    <property type="component" value="Chromosome"/>
</dbReference>
<dbReference type="EMBL" id="CP036295">
    <property type="protein sequence ID" value="QCC86799.1"/>
    <property type="molecule type" value="Genomic_DNA"/>
</dbReference>
<proteinExistence type="predicted"/>
<evidence type="ECO:0000259" key="1">
    <source>
        <dbReference type="Pfam" id="PF19263"/>
    </source>
</evidence>
<reference evidence="2 3" key="1">
    <citation type="submission" date="2019-02" db="EMBL/GenBank/DDBJ databases">
        <title>Complete Genome Sequence of Desulfovibrio desulfuricans IC1, a Sulfonate Utilizing Anaerobe.</title>
        <authorList>
            <person name="Day L.A."/>
            <person name="De Leon K.B."/>
            <person name="Wall J.D."/>
        </authorList>
    </citation>
    <scope>NUCLEOTIDE SEQUENCE [LARGE SCALE GENOMIC DNA]</scope>
    <source>
        <strain evidence="2 3">IC1</strain>
    </source>
</reference>
<name>A0A4P7UKM3_DESDE</name>
<feature type="domain" description="NrS-1 polymerase-like helicase" evidence="1">
    <location>
        <begin position="182"/>
        <end position="290"/>
    </location>
</feature>
<gene>
    <name evidence="2" type="ORF">DDIC_13095</name>
</gene>
<accession>A0A4P7UKM3</accession>